<sequence length="81" mass="9402">MLFEVLAFSQQSLPRESDRKNDQISLPMLLCTTGEEILNTKMCLQGLEYIHFLSKLCQIILYLYISCYHDPTLPFKNLSPC</sequence>
<organism evidence="1 2">
    <name type="scientific">Arachis hypogaea</name>
    <name type="common">Peanut</name>
    <dbReference type="NCBI Taxonomy" id="3818"/>
    <lineage>
        <taxon>Eukaryota</taxon>
        <taxon>Viridiplantae</taxon>
        <taxon>Streptophyta</taxon>
        <taxon>Embryophyta</taxon>
        <taxon>Tracheophyta</taxon>
        <taxon>Spermatophyta</taxon>
        <taxon>Magnoliopsida</taxon>
        <taxon>eudicotyledons</taxon>
        <taxon>Gunneridae</taxon>
        <taxon>Pentapetalae</taxon>
        <taxon>rosids</taxon>
        <taxon>fabids</taxon>
        <taxon>Fabales</taxon>
        <taxon>Fabaceae</taxon>
        <taxon>Papilionoideae</taxon>
        <taxon>50 kb inversion clade</taxon>
        <taxon>dalbergioids sensu lato</taxon>
        <taxon>Dalbergieae</taxon>
        <taxon>Pterocarpus clade</taxon>
        <taxon>Arachis</taxon>
    </lineage>
</organism>
<dbReference type="Proteomes" id="UP000289738">
    <property type="component" value="Chromosome A06"/>
</dbReference>
<proteinExistence type="predicted"/>
<dbReference type="EMBL" id="SDMP01000006">
    <property type="protein sequence ID" value="RYR52016.1"/>
    <property type="molecule type" value="Genomic_DNA"/>
</dbReference>
<dbReference type="AlphaFoldDB" id="A0A445CM67"/>
<evidence type="ECO:0000313" key="2">
    <source>
        <dbReference type="Proteomes" id="UP000289738"/>
    </source>
</evidence>
<evidence type="ECO:0000313" key="1">
    <source>
        <dbReference type="EMBL" id="RYR52016.1"/>
    </source>
</evidence>
<keyword evidence="2" id="KW-1185">Reference proteome</keyword>
<accession>A0A445CM67</accession>
<reference evidence="1 2" key="1">
    <citation type="submission" date="2019-01" db="EMBL/GenBank/DDBJ databases">
        <title>Sequencing of cultivated peanut Arachis hypogaea provides insights into genome evolution and oil improvement.</title>
        <authorList>
            <person name="Chen X."/>
        </authorList>
    </citation>
    <scope>NUCLEOTIDE SEQUENCE [LARGE SCALE GENOMIC DNA]</scope>
    <source>
        <strain evidence="2">cv. Fuhuasheng</strain>
        <tissue evidence="1">Leaves</tissue>
    </source>
</reference>
<comment type="caution">
    <text evidence="1">The sequence shown here is derived from an EMBL/GenBank/DDBJ whole genome shotgun (WGS) entry which is preliminary data.</text>
</comment>
<gene>
    <name evidence="1" type="ORF">Ahy_A06g026945</name>
</gene>
<name>A0A445CM67_ARAHY</name>
<protein>
    <submittedName>
        <fullName evidence="1">Uncharacterized protein</fullName>
    </submittedName>
</protein>